<accession>A0ABQ5SP30</accession>
<dbReference type="EMBL" id="BSDZ01000103">
    <property type="protein sequence ID" value="GLI71243.1"/>
    <property type="molecule type" value="Genomic_DNA"/>
</dbReference>
<keyword evidence="2" id="KW-1185">Reference proteome</keyword>
<comment type="caution">
    <text evidence="1">The sequence shown here is derived from an EMBL/GenBank/DDBJ whole genome shotgun (WGS) entry which is preliminary data.</text>
</comment>
<name>A0ABQ5SP30_9CHLO</name>
<gene>
    <name evidence="1" type="ORF">VaNZ11_016352</name>
</gene>
<proteinExistence type="predicted"/>
<reference evidence="1 2" key="1">
    <citation type="journal article" date="2023" name="IScience">
        <title>Expanded male sex-determining region conserved during the evolution of homothallism in the green alga Volvox.</title>
        <authorList>
            <person name="Yamamoto K."/>
            <person name="Matsuzaki R."/>
            <person name="Mahakham W."/>
            <person name="Heman W."/>
            <person name="Sekimoto H."/>
            <person name="Kawachi M."/>
            <person name="Minakuchi Y."/>
            <person name="Toyoda A."/>
            <person name="Nozaki H."/>
        </authorList>
    </citation>
    <scope>NUCLEOTIDE SEQUENCE [LARGE SCALE GENOMIC DNA]</scope>
    <source>
        <strain evidence="1 2">NIES-4468</strain>
    </source>
</reference>
<evidence type="ECO:0000313" key="1">
    <source>
        <dbReference type="EMBL" id="GLI71243.1"/>
    </source>
</evidence>
<dbReference type="Proteomes" id="UP001165090">
    <property type="component" value="Unassembled WGS sequence"/>
</dbReference>
<protein>
    <submittedName>
        <fullName evidence="1">Uncharacterized protein</fullName>
    </submittedName>
</protein>
<sequence>MTALSIAKLTAADLKSLIKSVAHMGMNQSWLAVVSNTHHTLHYNVKWLRELMSARINCIIEFSSHGRDSLVALHQRYFATAECTVQDDDLREYDDEFARACKKVSLKYLTKKEHRSHSGNNTGVFQFNGMWCKRRGRGGGFAGRGFPPNRASAAVGSSTSGASALGQN</sequence>
<evidence type="ECO:0000313" key="2">
    <source>
        <dbReference type="Proteomes" id="UP001165090"/>
    </source>
</evidence>
<organism evidence="1 2">
    <name type="scientific">Volvox africanus</name>
    <dbReference type="NCBI Taxonomy" id="51714"/>
    <lineage>
        <taxon>Eukaryota</taxon>
        <taxon>Viridiplantae</taxon>
        <taxon>Chlorophyta</taxon>
        <taxon>core chlorophytes</taxon>
        <taxon>Chlorophyceae</taxon>
        <taxon>CS clade</taxon>
        <taxon>Chlamydomonadales</taxon>
        <taxon>Volvocaceae</taxon>
        <taxon>Volvox</taxon>
    </lineage>
</organism>